<dbReference type="AlphaFoldDB" id="A0A6J7CWQ1"/>
<dbReference type="CDD" id="cd10434">
    <property type="entry name" value="GIY-YIG_UvrC_Cho"/>
    <property type="match status" value="1"/>
</dbReference>
<accession>A0A6J7CWQ1</accession>
<dbReference type="SUPFAM" id="SSF82771">
    <property type="entry name" value="GIY-YIG endonuclease"/>
    <property type="match status" value="1"/>
</dbReference>
<dbReference type="Gene3D" id="3.40.1440.10">
    <property type="entry name" value="GIY-YIG endonuclease"/>
    <property type="match status" value="1"/>
</dbReference>
<gene>
    <name evidence="2" type="ORF">UFOPK3423_00301</name>
</gene>
<dbReference type="GO" id="GO:0003676">
    <property type="term" value="F:nucleic acid binding"/>
    <property type="evidence" value="ECO:0007669"/>
    <property type="project" value="InterPro"/>
</dbReference>
<dbReference type="PANTHER" id="PTHR30562:SF1">
    <property type="entry name" value="UVRABC SYSTEM PROTEIN C"/>
    <property type="match status" value="1"/>
</dbReference>
<dbReference type="Gene3D" id="3.30.420.10">
    <property type="entry name" value="Ribonuclease H-like superfamily/Ribonuclease H"/>
    <property type="match status" value="1"/>
</dbReference>
<dbReference type="InterPro" id="IPR050066">
    <property type="entry name" value="UvrABC_protein_C"/>
</dbReference>
<dbReference type="Pfam" id="PF00929">
    <property type="entry name" value="RNase_T"/>
    <property type="match status" value="1"/>
</dbReference>
<dbReference type="FunFam" id="3.30.420.10:FF:000045">
    <property type="entry name" value="3'-5' exonuclease DinG"/>
    <property type="match status" value="1"/>
</dbReference>
<dbReference type="InterPro" id="IPR013520">
    <property type="entry name" value="Ribonucl_H"/>
</dbReference>
<dbReference type="InterPro" id="IPR035901">
    <property type="entry name" value="GIY-YIG_endonuc_sf"/>
</dbReference>
<feature type="domain" description="GIY-YIG" evidence="1">
    <location>
        <begin position="224"/>
        <end position="299"/>
    </location>
</feature>
<dbReference type="SUPFAM" id="SSF53098">
    <property type="entry name" value="Ribonuclease H-like"/>
    <property type="match status" value="1"/>
</dbReference>
<dbReference type="PANTHER" id="PTHR30562">
    <property type="entry name" value="UVRC/OXIDOREDUCTASE"/>
    <property type="match status" value="1"/>
</dbReference>
<protein>
    <submittedName>
        <fullName evidence="2">Unannotated protein</fullName>
    </submittedName>
</protein>
<organism evidence="2">
    <name type="scientific">freshwater metagenome</name>
    <dbReference type="NCBI Taxonomy" id="449393"/>
    <lineage>
        <taxon>unclassified sequences</taxon>
        <taxon>metagenomes</taxon>
        <taxon>ecological metagenomes</taxon>
    </lineage>
</organism>
<dbReference type="InterPro" id="IPR047296">
    <property type="entry name" value="GIY-YIG_UvrC_Cho"/>
</dbReference>
<evidence type="ECO:0000313" key="2">
    <source>
        <dbReference type="EMBL" id="CAB4862416.1"/>
    </source>
</evidence>
<dbReference type="EMBL" id="CAFBLQ010000020">
    <property type="protein sequence ID" value="CAB4862416.1"/>
    <property type="molecule type" value="Genomic_DNA"/>
</dbReference>
<dbReference type="PROSITE" id="PS50164">
    <property type="entry name" value="GIY_YIG"/>
    <property type="match status" value="1"/>
</dbReference>
<dbReference type="InterPro" id="IPR000305">
    <property type="entry name" value="GIY-YIG_endonuc"/>
</dbReference>
<dbReference type="Pfam" id="PF01541">
    <property type="entry name" value="GIY-YIG"/>
    <property type="match status" value="1"/>
</dbReference>
<reference evidence="2" key="1">
    <citation type="submission" date="2020-05" db="EMBL/GenBank/DDBJ databases">
        <authorList>
            <person name="Chiriac C."/>
            <person name="Salcher M."/>
            <person name="Ghai R."/>
            <person name="Kavagutti S V."/>
        </authorList>
    </citation>
    <scope>NUCLEOTIDE SEQUENCE</scope>
</reference>
<dbReference type="CDD" id="cd06127">
    <property type="entry name" value="DEDDh"/>
    <property type="match status" value="1"/>
</dbReference>
<evidence type="ECO:0000259" key="1">
    <source>
        <dbReference type="PROSITE" id="PS50164"/>
    </source>
</evidence>
<sequence length="561" mass="61005">MGPADTLRTAEFLVVDTETNGLSGEACELTEVGAVLVGGGDLHDRWEALVPVRRPLSRRIQAYTGITQEMVDEAPPAPVTLPQLAALLRGRVMVAHSASFDRRVLQQAFRRAGVPWPDPPVLCTVAMARRLHPLARQRRLALLAVSLGIEVEVTHRALADAETCARIFCALFPRLCANAITVADAQALLGPVRPPRRRNAGATDGGALPAGARRRLPDLGGVTDDPGVYVVRNDAGQVLYVGKSVRVRTRVRAHFAASSPSTAWTARAETVEHHRTISELGALLLEQRLVDELRPPGNALLKEVDEWVWLRCRLDIPFPVLEVAREPASGLAVNVGPLRGRAAATELAEQLTSLFGLRRCARRLVQRDHPSAYGQMGRCLSPCLGDLDPNLYRRRLDEALAVLTARNPRRAILAHLDGQLAVAVAEAQFERAIWLTRRRERLAVLLGRVGPGLARASERPELLLVDGPDGDAWEVFWLVGGRVADWGALPSLDELQARTAAALRGPKEPLRSVEIATARTAAAWVAANEPYALALDPTPSRTRLERFVRACGAEVRSLLAA</sequence>
<name>A0A6J7CWQ1_9ZZZZ</name>
<proteinExistence type="predicted"/>
<dbReference type="SMART" id="SM00465">
    <property type="entry name" value="GIYc"/>
    <property type="match status" value="1"/>
</dbReference>
<dbReference type="InterPro" id="IPR012337">
    <property type="entry name" value="RNaseH-like_sf"/>
</dbReference>
<dbReference type="GO" id="GO:0009380">
    <property type="term" value="C:excinuclease repair complex"/>
    <property type="evidence" value="ECO:0007669"/>
    <property type="project" value="TreeGrafter"/>
</dbReference>
<dbReference type="GO" id="GO:0006289">
    <property type="term" value="P:nucleotide-excision repair"/>
    <property type="evidence" value="ECO:0007669"/>
    <property type="project" value="InterPro"/>
</dbReference>
<dbReference type="SMART" id="SM00479">
    <property type="entry name" value="EXOIII"/>
    <property type="match status" value="1"/>
</dbReference>
<dbReference type="InterPro" id="IPR036397">
    <property type="entry name" value="RNaseH_sf"/>
</dbReference>